<organism evidence="2">
    <name type="scientific">Tanacetum cinerariifolium</name>
    <name type="common">Dalmatian daisy</name>
    <name type="synonym">Chrysanthemum cinerariifolium</name>
    <dbReference type="NCBI Taxonomy" id="118510"/>
    <lineage>
        <taxon>Eukaryota</taxon>
        <taxon>Viridiplantae</taxon>
        <taxon>Streptophyta</taxon>
        <taxon>Embryophyta</taxon>
        <taxon>Tracheophyta</taxon>
        <taxon>Spermatophyta</taxon>
        <taxon>Magnoliopsida</taxon>
        <taxon>eudicotyledons</taxon>
        <taxon>Gunneridae</taxon>
        <taxon>Pentapetalae</taxon>
        <taxon>asterids</taxon>
        <taxon>campanulids</taxon>
        <taxon>Asterales</taxon>
        <taxon>Asteraceae</taxon>
        <taxon>Asteroideae</taxon>
        <taxon>Anthemideae</taxon>
        <taxon>Anthemidinae</taxon>
        <taxon>Tanacetum</taxon>
    </lineage>
</organism>
<feature type="region of interest" description="Disordered" evidence="1">
    <location>
        <begin position="53"/>
        <end position="73"/>
    </location>
</feature>
<evidence type="ECO:0000256" key="1">
    <source>
        <dbReference type="SAM" id="MobiDB-lite"/>
    </source>
</evidence>
<reference evidence="2" key="1">
    <citation type="journal article" date="2019" name="Sci. Rep.">
        <title>Draft genome of Tanacetum cinerariifolium, the natural source of mosquito coil.</title>
        <authorList>
            <person name="Yamashiro T."/>
            <person name="Shiraishi A."/>
            <person name="Satake H."/>
            <person name="Nakayama K."/>
        </authorList>
    </citation>
    <scope>NUCLEOTIDE SEQUENCE</scope>
</reference>
<gene>
    <name evidence="2" type="ORF">Tci_933271</name>
</gene>
<proteinExistence type="predicted"/>
<feature type="non-terminal residue" evidence="2">
    <location>
        <position position="1"/>
    </location>
</feature>
<dbReference type="AlphaFoldDB" id="A0A699XMP1"/>
<sequence length="73" mass="7624">GKDSDDAVPVLGLELLGAFDKDKAHGPRGVDVLHDTRDVQHASGGTAVGLHIASSLEEGSNIGQPEQRRGGRR</sequence>
<accession>A0A699XMP1</accession>
<protein>
    <submittedName>
        <fullName evidence="2">Uncharacterized protein</fullName>
    </submittedName>
</protein>
<evidence type="ECO:0000313" key="2">
    <source>
        <dbReference type="EMBL" id="GFD61302.1"/>
    </source>
</evidence>
<name>A0A699XMP1_TANCI</name>
<dbReference type="EMBL" id="BKCJ011889394">
    <property type="protein sequence ID" value="GFD61302.1"/>
    <property type="molecule type" value="Genomic_DNA"/>
</dbReference>
<comment type="caution">
    <text evidence="2">The sequence shown here is derived from an EMBL/GenBank/DDBJ whole genome shotgun (WGS) entry which is preliminary data.</text>
</comment>